<dbReference type="AlphaFoldDB" id="D6XBT2"/>
<dbReference type="InterPro" id="IPR011051">
    <property type="entry name" value="RmlC_Cupin_sf"/>
</dbReference>
<evidence type="ECO:0008006" key="4">
    <source>
        <dbReference type="Google" id="ProtNLM"/>
    </source>
</evidence>
<sequence>MMTPDRFRLMHWMNARKTTPELLGAEGVDTAVLTAVLDGSRTEIPQAQFTALCTALRVTPEQIAAREDTAPVAIVQSAQDMHATRRPIQRAGIHFYNYYTMGRAPRPGSRPVNLDNLCPAEHTADAQTRPLRTRDHQQPRPRTHPRTLGGGLDDVTWRVLEPGDSYVEPSYCPHTYGLVDDTPARIVSYTGVSNLARLLDETNVWQDPAAEAMLTDLDAVPAVSAILRAALRRRACDADGAGRLAGVSAEHISAFCDGKTDSLTLDELRELGAALGFDFRTLIEPVRRRDALGKTHLTAAQSRASTRTFASYTAASAAMTPELPDLIGVFLTVDGEADGLDLCDHGENHYLVTEGEPTLRWQEPDGTVADAVLGPDGTAWLAPFVAHSWSGSGSVIKLGSGDHLGYLDQIELTNTFDPVATLRRGRRDAHGWGYEPSKGS</sequence>
<evidence type="ECO:0000256" key="1">
    <source>
        <dbReference type="SAM" id="MobiDB-lite"/>
    </source>
</evidence>
<name>D6XBT2_STRX2</name>
<organism evidence="2 3">
    <name type="scientific">Streptomyces sviceus (strain ATCC 29083 / DSM 924 / JCM 4929 / NBRC 13980 / NCIMB 11184 / NRRL 5439 / UC 5370)</name>
    <dbReference type="NCBI Taxonomy" id="463191"/>
    <lineage>
        <taxon>Bacteria</taxon>
        <taxon>Bacillati</taxon>
        <taxon>Actinomycetota</taxon>
        <taxon>Actinomycetes</taxon>
        <taxon>Kitasatosporales</taxon>
        <taxon>Streptomycetaceae</taxon>
        <taxon>Streptomyces</taxon>
    </lineage>
</organism>
<reference evidence="2" key="1">
    <citation type="submission" date="2009-10" db="EMBL/GenBank/DDBJ databases">
        <title>The genome sequence of Streptomyces sviceus strain ATCC 29083.</title>
        <authorList>
            <consortium name="The Broad Institute Genome Sequencing Platform"/>
            <consortium name="Broad Institute Microbial Sequencing Center"/>
            <person name="Fischbach M."/>
            <person name="Godfrey P."/>
            <person name="Ward D."/>
            <person name="Young S."/>
            <person name="Zeng Q."/>
            <person name="Koehrsen M."/>
            <person name="Alvarado L."/>
            <person name="Berlin A.M."/>
            <person name="Bochicchio J."/>
            <person name="Borenstein D."/>
            <person name="Chapman S.B."/>
            <person name="Chen Z."/>
            <person name="Engels R."/>
            <person name="Freedman E."/>
            <person name="Gellesch M."/>
            <person name="Goldberg J."/>
            <person name="Griggs A."/>
            <person name="Gujja S."/>
            <person name="Heilman E.R."/>
            <person name="Heiman D.I."/>
            <person name="Hepburn T.A."/>
            <person name="Howarth C."/>
            <person name="Jen D."/>
            <person name="Larson L."/>
            <person name="Lewis B."/>
            <person name="Mehta T."/>
            <person name="Park D."/>
            <person name="Pearson M."/>
            <person name="Richards J."/>
            <person name="Roberts A."/>
            <person name="Saif S."/>
            <person name="Shea T.D."/>
            <person name="Shenoy N."/>
            <person name="Sisk P."/>
            <person name="Stolte C."/>
            <person name="Sykes S.N."/>
            <person name="Thomson T."/>
            <person name="Walk T."/>
            <person name="White J."/>
            <person name="Yandava C."/>
            <person name="Straight P."/>
            <person name="Clardy J."/>
            <person name="Hung D."/>
            <person name="Kolter R."/>
            <person name="Mekalanos J."/>
            <person name="Walker S."/>
            <person name="Walsh C.T."/>
            <person name="Wieland-Brown L.C."/>
            <person name="Haas B."/>
            <person name="Nusbaum C."/>
            <person name="Birren B."/>
        </authorList>
    </citation>
    <scope>NUCLEOTIDE SEQUENCE [LARGE SCALE GENOMIC DNA]</scope>
    <source>
        <strain evidence="2">ATCC 29083</strain>
    </source>
</reference>
<evidence type="ECO:0000313" key="2">
    <source>
        <dbReference type="EMBL" id="EFH28213.1"/>
    </source>
</evidence>
<feature type="region of interest" description="Disordered" evidence="1">
    <location>
        <begin position="122"/>
        <end position="153"/>
    </location>
</feature>
<dbReference type="GO" id="GO:0003677">
    <property type="term" value="F:DNA binding"/>
    <property type="evidence" value="ECO:0007669"/>
    <property type="project" value="InterPro"/>
</dbReference>
<dbReference type="Proteomes" id="UP000002785">
    <property type="component" value="Chromosome"/>
</dbReference>
<dbReference type="HOGENOM" id="CLU_622432_0_0_11"/>
<proteinExistence type="predicted"/>
<keyword evidence="3" id="KW-1185">Reference proteome</keyword>
<evidence type="ECO:0000313" key="3">
    <source>
        <dbReference type="Proteomes" id="UP000002785"/>
    </source>
</evidence>
<gene>
    <name evidence="2" type="ORF">SSEG_10418</name>
</gene>
<dbReference type="Gene3D" id="2.60.120.10">
    <property type="entry name" value="Jelly Rolls"/>
    <property type="match status" value="2"/>
</dbReference>
<dbReference type="EMBL" id="CM000951">
    <property type="protein sequence ID" value="EFH28213.1"/>
    <property type="molecule type" value="Genomic_DNA"/>
</dbReference>
<protein>
    <recommendedName>
        <fullName evidence="4">HTH cro/C1-type domain-containing protein</fullName>
    </recommendedName>
</protein>
<dbReference type="InterPro" id="IPR010982">
    <property type="entry name" value="Lambda_DNA-bd_dom_sf"/>
</dbReference>
<dbReference type="eggNOG" id="ENOG5031FT4">
    <property type="taxonomic scope" value="Bacteria"/>
</dbReference>
<dbReference type="Gene3D" id="1.10.260.40">
    <property type="entry name" value="lambda repressor-like DNA-binding domains"/>
    <property type="match status" value="2"/>
</dbReference>
<dbReference type="InterPro" id="IPR014710">
    <property type="entry name" value="RmlC-like_jellyroll"/>
</dbReference>
<dbReference type="SUPFAM" id="SSF47413">
    <property type="entry name" value="lambda repressor-like DNA-binding domains"/>
    <property type="match status" value="1"/>
</dbReference>
<accession>D6XBT2</accession>
<dbReference type="SUPFAM" id="SSF51182">
    <property type="entry name" value="RmlC-like cupins"/>
    <property type="match status" value="1"/>
</dbReference>